<dbReference type="SUPFAM" id="SSF51735">
    <property type="entry name" value="NAD(P)-binding Rossmann-fold domains"/>
    <property type="match status" value="1"/>
</dbReference>
<name>A0A382BF66_9ZZZZ</name>
<sequence>MIGTGYVGLVSGVCFADLGNDVVCVDKDLNKIK</sequence>
<dbReference type="GO" id="GO:0016616">
    <property type="term" value="F:oxidoreductase activity, acting on the CH-OH group of donors, NAD or NADP as acceptor"/>
    <property type="evidence" value="ECO:0007669"/>
    <property type="project" value="InterPro"/>
</dbReference>
<dbReference type="InterPro" id="IPR001732">
    <property type="entry name" value="UDP-Glc/GDP-Man_DH_N"/>
</dbReference>
<dbReference type="AlphaFoldDB" id="A0A382BF66"/>
<organism evidence="2">
    <name type="scientific">marine metagenome</name>
    <dbReference type="NCBI Taxonomy" id="408172"/>
    <lineage>
        <taxon>unclassified sequences</taxon>
        <taxon>metagenomes</taxon>
        <taxon>ecological metagenomes</taxon>
    </lineage>
</organism>
<evidence type="ECO:0000259" key="1">
    <source>
        <dbReference type="Pfam" id="PF03721"/>
    </source>
</evidence>
<dbReference type="Pfam" id="PF03721">
    <property type="entry name" value="UDPG_MGDP_dh_N"/>
    <property type="match status" value="1"/>
</dbReference>
<evidence type="ECO:0000313" key="2">
    <source>
        <dbReference type="EMBL" id="SVB11902.1"/>
    </source>
</evidence>
<dbReference type="EMBL" id="UINC01029346">
    <property type="protein sequence ID" value="SVB11902.1"/>
    <property type="molecule type" value="Genomic_DNA"/>
</dbReference>
<gene>
    <name evidence="2" type="ORF">METZ01_LOCUS164756</name>
</gene>
<protein>
    <recommendedName>
        <fullName evidence="1">UDP-glucose/GDP-mannose dehydrogenase N-terminal domain-containing protein</fullName>
    </recommendedName>
</protein>
<dbReference type="InterPro" id="IPR036291">
    <property type="entry name" value="NAD(P)-bd_dom_sf"/>
</dbReference>
<dbReference type="Gene3D" id="3.40.50.720">
    <property type="entry name" value="NAD(P)-binding Rossmann-like Domain"/>
    <property type="match status" value="1"/>
</dbReference>
<feature type="domain" description="UDP-glucose/GDP-mannose dehydrogenase N-terminal" evidence="1">
    <location>
        <begin position="1"/>
        <end position="33"/>
    </location>
</feature>
<accession>A0A382BF66</accession>
<reference evidence="2" key="1">
    <citation type="submission" date="2018-05" db="EMBL/GenBank/DDBJ databases">
        <authorList>
            <person name="Lanie J.A."/>
            <person name="Ng W.-L."/>
            <person name="Kazmierczak K.M."/>
            <person name="Andrzejewski T.M."/>
            <person name="Davidsen T.M."/>
            <person name="Wayne K.J."/>
            <person name="Tettelin H."/>
            <person name="Glass J.I."/>
            <person name="Rusch D."/>
            <person name="Podicherti R."/>
            <person name="Tsui H.-C.T."/>
            <person name="Winkler M.E."/>
        </authorList>
    </citation>
    <scope>NUCLEOTIDE SEQUENCE</scope>
</reference>
<dbReference type="GO" id="GO:0051287">
    <property type="term" value="F:NAD binding"/>
    <property type="evidence" value="ECO:0007669"/>
    <property type="project" value="InterPro"/>
</dbReference>
<feature type="non-terminal residue" evidence="2">
    <location>
        <position position="33"/>
    </location>
</feature>
<proteinExistence type="predicted"/>